<comment type="subcellular location">
    <subcellularLocation>
        <location evidence="1">Membrane</location>
        <topology evidence="1">Single-pass type I membrane protein</topology>
    </subcellularLocation>
</comment>
<comment type="similarity">
    <text evidence="2">Belongs to the nicastrin family.</text>
</comment>
<keyword evidence="4 10" id="KW-0812">Transmembrane</keyword>
<dbReference type="Bgee" id="ENSSSCG00000006385">
    <property type="expression patterns" value="Expressed in granulosa cell and 43 other cell types or tissues"/>
</dbReference>
<evidence type="ECO:0000259" key="12">
    <source>
        <dbReference type="Pfam" id="PF18266"/>
    </source>
</evidence>
<evidence type="ECO:0000313" key="15">
    <source>
        <dbReference type="VGNC" id="VGNC:90621"/>
    </source>
</evidence>
<evidence type="ECO:0000256" key="6">
    <source>
        <dbReference type="ARBA" id="ARBA00022976"/>
    </source>
</evidence>
<name>A0A5G2R4B3_PIG</name>
<evidence type="ECO:0000256" key="11">
    <source>
        <dbReference type="SAM" id="SignalP"/>
    </source>
</evidence>
<evidence type="ECO:0000256" key="9">
    <source>
        <dbReference type="ARBA" id="ARBA00023180"/>
    </source>
</evidence>
<evidence type="ECO:0000256" key="8">
    <source>
        <dbReference type="ARBA" id="ARBA00023136"/>
    </source>
</evidence>
<keyword evidence="9" id="KW-0325">Glycoprotein</keyword>
<feature type="signal peptide" evidence="11">
    <location>
        <begin position="1"/>
        <end position="33"/>
    </location>
</feature>
<feature type="chain" id="PRO_5023808120" description="Nicastrin" evidence="11">
    <location>
        <begin position="34"/>
        <end position="683"/>
    </location>
</feature>
<keyword evidence="14" id="KW-1185">Reference proteome</keyword>
<dbReference type="GO" id="GO:0007219">
    <property type="term" value="P:Notch signaling pathway"/>
    <property type="evidence" value="ECO:0007669"/>
    <property type="project" value="UniProtKB-KW"/>
</dbReference>
<evidence type="ECO:0000256" key="4">
    <source>
        <dbReference type="ARBA" id="ARBA00022692"/>
    </source>
</evidence>
<dbReference type="ExpressionAtlas" id="A0A5G2R4B3">
    <property type="expression patterns" value="baseline and differential"/>
</dbReference>
<keyword evidence="16" id="KW-1267">Proteomics identification</keyword>
<feature type="transmembrane region" description="Helical" evidence="10">
    <location>
        <begin position="644"/>
        <end position="664"/>
    </location>
</feature>
<dbReference type="CDD" id="cd03881">
    <property type="entry name" value="M28_Nicastrin"/>
    <property type="match status" value="1"/>
</dbReference>
<evidence type="ECO:0007829" key="16">
    <source>
        <dbReference type="PeptideAtlas" id="A0A5G2R4B3"/>
    </source>
</evidence>
<dbReference type="Ensembl" id="ENSSSCT00000083447.2">
    <property type="protein sequence ID" value="ENSSSCP00000069030.1"/>
    <property type="gene ID" value="ENSSSCG00000006385.6"/>
</dbReference>
<dbReference type="Pfam" id="PF05450">
    <property type="entry name" value="Nicastrin"/>
    <property type="match status" value="1"/>
</dbReference>
<keyword evidence="7 10" id="KW-1133">Transmembrane helix</keyword>
<dbReference type="GeneTree" id="ENSGT00390000014633"/>
<evidence type="ECO:0000256" key="3">
    <source>
        <dbReference type="ARBA" id="ARBA00015303"/>
    </source>
</evidence>
<dbReference type="PANTHER" id="PTHR21092">
    <property type="entry name" value="NICASTRIN"/>
    <property type="match status" value="1"/>
</dbReference>
<dbReference type="SUPFAM" id="SSF53187">
    <property type="entry name" value="Zn-dependent exopeptidases"/>
    <property type="match status" value="1"/>
</dbReference>
<dbReference type="PANTHER" id="PTHR21092:SF0">
    <property type="entry name" value="NICASTRIN"/>
    <property type="match status" value="1"/>
</dbReference>
<protein>
    <recommendedName>
        <fullName evidence="3">Nicastrin</fullName>
    </recommendedName>
</protein>
<accession>A0A5G2R4B3</accession>
<keyword evidence="8 10" id="KW-0472">Membrane</keyword>
<dbReference type="InterPro" id="IPR041084">
    <property type="entry name" value="Ncstrn_small"/>
</dbReference>
<dbReference type="Proteomes" id="UP000008227">
    <property type="component" value="Chromosome 4"/>
</dbReference>
<reference evidence="13" key="3">
    <citation type="submission" date="2025-08" db="UniProtKB">
        <authorList>
            <consortium name="Ensembl"/>
        </authorList>
    </citation>
    <scope>IDENTIFICATION</scope>
</reference>
<dbReference type="VGNC" id="VGNC:90621">
    <property type="gene designation" value="NCSTN"/>
</dbReference>
<reference evidence="13" key="4">
    <citation type="submission" date="2025-09" db="UniProtKB">
        <authorList>
            <consortium name="Ensembl"/>
        </authorList>
    </citation>
    <scope>IDENTIFICATION</scope>
</reference>
<sequence length="683" mass="75640">MATAGGGSVAGPGSRSFLRLLPFCVLLAGLCKGNSVERKIYIPLNKTAPCVRLLNATHQIGCQSSVSGDTGVIHVVEKEEDLQWVLTDGPNPPYMVLLEGTLFTRNLMEKLKGRTGRIAGLAVSLAKPSPTSGFSPSVQCPNDGFGIYSDSYGPEFAHCREILWNSLGNGLAYEDFSFPIFLLEDEDETNIIKQCYRDHNLSQNGSAPAFPLCAMQLFSHMHAVISTVTCMRRSSIQSTFSINPEIVCDPLSDYNVWSMLKPINTSGTLEPGDRVVVAATRLDSRSFFWNVAPGAESAVASFVTQLAAAEALQKAPDVTTLPRNVMFVFFQGETFDYIGSSRMVYDMEKGKFPVQLENIDSFVELGQVEELLTTLEKSGAGVPTVVLRRPNQTQPLPPSSLQRFLRARNISGVVLADHSTVFHNHYYQSVYDTAENINVSYPEWQSPEEDLNFVTDTAKALADVATVLSRALYQLAGGTNFSNTIQADPKTVTRLLYGFLVRANNSWFQSILRQDLRSYLGDGPLQHYIAVSSPTNTTYIVQYALANLTGKVMDLTREQCQDPSKIPTENKDLYEYAWVQGPLNPNETDRLPRCVRSTARLARALSPAFELRQWGSTEYSTWTESRWKDIRARIFLIASKELEFITLMVGFGILVFSLVVTYCINAKADVLFIAPREPGSVSY</sequence>
<evidence type="ECO:0000313" key="13">
    <source>
        <dbReference type="Ensembl" id="ENSSSCP00000069030.1"/>
    </source>
</evidence>
<feature type="domain" description="Nicastrin small lobe" evidence="12">
    <location>
        <begin position="49"/>
        <end position="223"/>
    </location>
</feature>
<evidence type="ECO:0000256" key="10">
    <source>
        <dbReference type="SAM" id="Phobius"/>
    </source>
</evidence>
<dbReference type="GO" id="GO:0016485">
    <property type="term" value="P:protein processing"/>
    <property type="evidence" value="ECO:0007669"/>
    <property type="project" value="InterPro"/>
</dbReference>
<evidence type="ECO:0000256" key="1">
    <source>
        <dbReference type="ARBA" id="ARBA00004479"/>
    </source>
</evidence>
<keyword evidence="5 11" id="KW-0732">Signal</keyword>
<organism evidence="13 14">
    <name type="scientific">Sus scrofa</name>
    <name type="common">Pig</name>
    <dbReference type="NCBI Taxonomy" id="9823"/>
    <lineage>
        <taxon>Eukaryota</taxon>
        <taxon>Metazoa</taxon>
        <taxon>Chordata</taxon>
        <taxon>Craniata</taxon>
        <taxon>Vertebrata</taxon>
        <taxon>Euteleostomi</taxon>
        <taxon>Mammalia</taxon>
        <taxon>Eutheria</taxon>
        <taxon>Laurasiatheria</taxon>
        <taxon>Artiodactyla</taxon>
        <taxon>Suina</taxon>
        <taxon>Suidae</taxon>
        <taxon>Sus</taxon>
    </lineage>
</organism>
<dbReference type="GO" id="GO:0005886">
    <property type="term" value="C:plasma membrane"/>
    <property type="evidence" value="ECO:0007669"/>
    <property type="project" value="UniProtKB-ARBA"/>
</dbReference>
<reference evidence="14" key="1">
    <citation type="submission" date="2009-11" db="EMBL/GenBank/DDBJ databases">
        <authorList>
            <consortium name="Porcine genome sequencing project"/>
        </authorList>
    </citation>
    <scope>NUCLEOTIDE SEQUENCE [LARGE SCALE GENOMIC DNA]</scope>
    <source>
        <strain evidence="14">Duroc</strain>
    </source>
</reference>
<proteinExistence type="evidence at protein level"/>
<evidence type="ECO:0000256" key="7">
    <source>
        <dbReference type="ARBA" id="ARBA00022989"/>
    </source>
</evidence>
<dbReference type="Pfam" id="PF18266">
    <property type="entry name" value="Ncstrn_small"/>
    <property type="match status" value="1"/>
</dbReference>
<reference evidence="13" key="2">
    <citation type="journal article" date="2020" name="Gigascience">
        <title>An improved pig reference genome sequence to enable pig genetics and genomics research.</title>
        <authorList>
            <person name="Warr A."/>
            <person name="Affara N."/>
            <person name="Aken B."/>
            <person name="Beiki H."/>
            <person name="Bickhart D.M."/>
            <person name="Billis K."/>
            <person name="Chow W."/>
            <person name="Eory L."/>
            <person name="Finlayson H.A."/>
            <person name="Flicek P."/>
            <person name="Giron C.G."/>
            <person name="Griffin D.K."/>
            <person name="Hall R."/>
            <person name="Hannum G."/>
            <person name="Hourlier T."/>
            <person name="Howe K."/>
            <person name="Hume D.A."/>
            <person name="Izuogu O."/>
            <person name="Kim K."/>
            <person name="Koren S."/>
            <person name="Liu H."/>
            <person name="Manchanda N."/>
            <person name="Martin F.J."/>
            <person name="Nonneman D.J."/>
            <person name="O'Connor R.E."/>
            <person name="Phillippy A.M."/>
            <person name="Rohrer G.A."/>
            <person name="Rosen B.D."/>
            <person name="Rund L.A."/>
            <person name="Sargent C.A."/>
            <person name="Schook L.B."/>
            <person name="Schroeder S.G."/>
            <person name="Schwartz A.S."/>
            <person name="Skinner B.M."/>
            <person name="Talbot R."/>
            <person name="Tseng E."/>
            <person name="Tuggle C.K."/>
            <person name="Watson M."/>
            <person name="Smith T.P.L."/>
            <person name="Archibald A.L."/>
        </authorList>
    </citation>
    <scope>NUCLEOTIDE SEQUENCE [LARGE SCALE GENOMIC DNA]</scope>
    <source>
        <strain evidence="13">Duroc</strain>
    </source>
</reference>
<dbReference type="AlphaFoldDB" id="A0A5G2R4B3"/>
<evidence type="ECO:0000256" key="2">
    <source>
        <dbReference type="ARBA" id="ARBA00007717"/>
    </source>
</evidence>
<evidence type="ECO:0000256" key="5">
    <source>
        <dbReference type="ARBA" id="ARBA00022729"/>
    </source>
</evidence>
<dbReference type="Gene3D" id="3.40.630.10">
    <property type="entry name" value="Zn peptidases"/>
    <property type="match status" value="1"/>
</dbReference>
<keyword evidence="6" id="KW-0914">Notch signaling pathway</keyword>
<dbReference type="InterPro" id="IPR008710">
    <property type="entry name" value="Nicastrin"/>
</dbReference>
<evidence type="ECO:0000313" key="14">
    <source>
        <dbReference type="Proteomes" id="UP000008227"/>
    </source>
</evidence>
<gene>
    <name evidence="13 15" type="primary">NCSTN</name>
</gene>